<feature type="domain" description="Ig-like" evidence="2">
    <location>
        <begin position="182"/>
        <end position="275"/>
    </location>
</feature>
<organism evidence="3 4">
    <name type="scientific">miniopterid betaherpesvirus 1</name>
    <dbReference type="NCBI Taxonomy" id="3070189"/>
    <lineage>
        <taxon>Viruses</taxon>
        <taxon>Duplodnaviria</taxon>
        <taxon>Heunggongvirae</taxon>
        <taxon>Peploviricota</taxon>
        <taxon>Herviviricetes</taxon>
        <taxon>Herpesvirales</taxon>
        <taxon>Orthoherpesviridae</taxon>
        <taxon>Betaherpesvirinae</taxon>
        <taxon>Quwivirus</taxon>
        <taxon>Quwivirus miniopteridbeta1</taxon>
    </lineage>
</organism>
<sequence length="369" mass="40201">MYIVCFFIVLGVSTGRLTMRSVTVGHREASVVTLNRSSDVNINGVPMYALQIFPGSLRNGLRDEVGIASDVGRLGSAELLSYFVKFSLKDLWSHVRAIDTGVTVDVTTERVCDEANGERFANYTVFMSGEVCFFAETVLSAGVTVPVIHTCATACCVRNVIRNAVENIAFCARQVFDMVRPPDVAVYRFEENATHDGLVCVASDYAPDKISMTWYTENVSVGDIKIHVLRSDSHVESAIELRVPRGETIDHVCQVTHPALGVPVNASGNRSVTLTSAPCILQFIGSCPVTSQAVFVGTSFCLALLMLCGCVFQIVTNYTRCAGSVSSRTCCVFDRRMSEDDGATLVTSCEDQIADGPYRWSEMTVTIDE</sequence>
<proteinExistence type="predicted"/>
<dbReference type="PROSITE" id="PS50835">
    <property type="entry name" value="IG_LIKE"/>
    <property type="match status" value="1"/>
</dbReference>
<dbReference type="EMBL" id="JQ805139">
    <property type="protein sequence ID" value="AFK83860.1"/>
    <property type="molecule type" value="Genomic_DNA"/>
</dbReference>
<dbReference type="RefSeq" id="YP_010797047.1">
    <property type="nucleotide sequence ID" value="NC_076129.1"/>
</dbReference>
<accession>I3VQ16</accession>
<evidence type="ECO:0000256" key="1">
    <source>
        <dbReference type="SAM" id="Phobius"/>
    </source>
</evidence>
<dbReference type="InterPro" id="IPR007110">
    <property type="entry name" value="Ig-like_dom"/>
</dbReference>
<dbReference type="InterPro" id="IPR003597">
    <property type="entry name" value="Ig_C1-set"/>
</dbReference>
<name>I3VQ16_9BETA</name>
<keyword evidence="1" id="KW-0812">Transmembrane</keyword>
<dbReference type="InterPro" id="IPR036179">
    <property type="entry name" value="Ig-like_dom_sf"/>
</dbReference>
<evidence type="ECO:0000313" key="3">
    <source>
        <dbReference type="EMBL" id="AFK83860.1"/>
    </source>
</evidence>
<dbReference type="GeneID" id="80534750"/>
<keyword evidence="1" id="KW-1133">Transmembrane helix</keyword>
<dbReference type="SUPFAM" id="SSF48726">
    <property type="entry name" value="Immunoglobulin"/>
    <property type="match status" value="1"/>
</dbReference>
<evidence type="ECO:0000313" key="4">
    <source>
        <dbReference type="Proteomes" id="UP000103899"/>
    </source>
</evidence>
<feature type="transmembrane region" description="Helical" evidence="1">
    <location>
        <begin position="293"/>
        <end position="315"/>
    </location>
</feature>
<keyword evidence="1" id="KW-0472">Membrane</keyword>
<protein>
    <submittedName>
        <fullName evidence="3">B39.1</fullName>
    </submittedName>
</protein>
<dbReference type="Pfam" id="PF07654">
    <property type="entry name" value="C1-set"/>
    <property type="match status" value="1"/>
</dbReference>
<dbReference type="KEGG" id="vg:80534750"/>
<dbReference type="Gene3D" id="2.60.40.10">
    <property type="entry name" value="Immunoglobulins"/>
    <property type="match status" value="1"/>
</dbReference>
<reference evidence="3 4" key="1">
    <citation type="journal article" date="2012" name="J. Virol.">
        <title>A Novel Bat Herpesvirus Encodes Homologues of Major Histocompatibility Complex Classes I and II, C-Type Lectin, and a Unique Family of Immune-Related Genes.</title>
        <authorList>
            <person name="Zhang H."/>
            <person name="Todd S."/>
            <person name="Tachedjian M."/>
            <person name="Barr J.A."/>
            <person name="Luo M."/>
            <person name="Yu M."/>
            <person name="Marsh G.A."/>
            <person name="Crameri G."/>
            <person name="Wang L.F."/>
        </authorList>
    </citation>
    <scope>NUCLEOTIDE SEQUENCE [LARGE SCALE GENOMIC DNA]</scope>
    <source>
        <strain evidence="3">B7D8</strain>
    </source>
</reference>
<dbReference type="Proteomes" id="UP000103899">
    <property type="component" value="Segment"/>
</dbReference>
<evidence type="ECO:0000259" key="2">
    <source>
        <dbReference type="PROSITE" id="PS50835"/>
    </source>
</evidence>
<dbReference type="InterPro" id="IPR013783">
    <property type="entry name" value="Ig-like_fold"/>
</dbReference>
<keyword evidence="4" id="KW-1185">Reference proteome</keyword>